<dbReference type="GO" id="GO:0016787">
    <property type="term" value="F:hydrolase activity"/>
    <property type="evidence" value="ECO:0007669"/>
    <property type="project" value="UniProtKB-KW"/>
</dbReference>
<protein>
    <submittedName>
        <fullName evidence="2">Alpha/beta hydrolase</fullName>
    </submittedName>
</protein>
<dbReference type="InterPro" id="IPR051411">
    <property type="entry name" value="Polyketide_trans_af380"/>
</dbReference>
<dbReference type="AlphaFoldDB" id="A0A926S2B5"/>
<dbReference type="Pfam" id="PF12146">
    <property type="entry name" value="Hydrolase_4"/>
    <property type="match status" value="1"/>
</dbReference>
<evidence type="ECO:0000313" key="3">
    <source>
        <dbReference type="Proteomes" id="UP000626844"/>
    </source>
</evidence>
<evidence type="ECO:0000313" key="2">
    <source>
        <dbReference type="EMBL" id="MBD1381844.1"/>
    </source>
</evidence>
<accession>A0A926S2B5</accession>
<dbReference type="Proteomes" id="UP000626844">
    <property type="component" value="Unassembled WGS sequence"/>
</dbReference>
<feature type="domain" description="Serine aminopeptidase S33" evidence="1">
    <location>
        <begin position="2"/>
        <end position="204"/>
    </location>
</feature>
<keyword evidence="3" id="KW-1185">Reference proteome</keyword>
<reference evidence="2" key="1">
    <citation type="submission" date="2020-09" db="EMBL/GenBank/DDBJ databases">
        <title>A novel bacterium of genus Bacillus, isolated from South China Sea.</title>
        <authorList>
            <person name="Huang H."/>
            <person name="Mo K."/>
            <person name="Hu Y."/>
        </authorList>
    </citation>
    <scope>NUCLEOTIDE SEQUENCE</scope>
    <source>
        <strain evidence="2">IB182487</strain>
    </source>
</reference>
<dbReference type="Gene3D" id="3.40.50.1820">
    <property type="entry name" value="alpha/beta hydrolase"/>
    <property type="match status" value="1"/>
</dbReference>
<sequence>MTFDYRSFGESEGVPRQVVDIQGQIEDFHAAIKYAREYEGLDSERIALWGSLLGGGHVISAASQDPRIAAVVAQIPFNGFPRKVEGRSTITTIKILAAMIRDLIRKKYHKDPYYIRAVGNIGELAVMSSSEAHKTIEAMASKNWKNEIAPRALFEMMKYKPSDAAPNIKAPVLICYGEHDLETTSDTTKELVAKLVNCETKSYPVAHFDFYREGIRDKITSDQIAFLKKNM</sequence>
<dbReference type="PANTHER" id="PTHR47751:SF2">
    <property type="entry name" value="DLTD N-TERMINAL DOMAIN PROTEIN (AFU_ORTHOLOGUE AFUA_8G00380)-RELATED"/>
    <property type="match status" value="1"/>
</dbReference>
<name>A0A926S2B5_9BACI</name>
<dbReference type="InterPro" id="IPR022742">
    <property type="entry name" value="Hydrolase_4"/>
</dbReference>
<proteinExistence type="predicted"/>
<keyword evidence="2" id="KW-0378">Hydrolase</keyword>
<organism evidence="2 3">
    <name type="scientific">Metabacillus arenae</name>
    <dbReference type="NCBI Taxonomy" id="2771434"/>
    <lineage>
        <taxon>Bacteria</taxon>
        <taxon>Bacillati</taxon>
        <taxon>Bacillota</taxon>
        <taxon>Bacilli</taxon>
        <taxon>Bacillales</taxon>
        <taxon>Bacillaceae</taxon>
        <taxon>Metabacillus</taxon>
    </lineage>
</organism>
<dbReference type="InterPro" id="IPR029058">
    <property type="entry name" value="AB_hydrolase_fold"/>
</dbReference>
<comment type="caution">
    <text evidence="2">The sequence shown here is derived from an EMBL/GenBank/DDBJ whole genome shotgun (WGS) entry which is preliminary data.</text>
</comment>
<dbReference type="RefSeq" id="WP_191159498.1">
    <property type="nucleotide sequence ID" value="NZ_JACXAI010000022.1"/>
</dbReference>
<dbReference type="PANTHER" id="PTHR47751">
    <property type="entry name" value="SUPERFAMILY HYDROLASE, PUTATIVE (AFU_ORTHOLOGUE AFUA_2G16580)-RELATED"/>
    <property type="match status" value="1"/>
</dbReference>
<evidence type="ECO:0000259" key="1">
    <source>
        <dbReference type="Pfam" id="PF12146"/>
    </source>
</evidence>
<gene>
    <name evidence="2" type="ORF">IC621_16555</name>
</gene>
<dbReference type="EMBL" id="JACXAI010000022">
    <property type="protein sequence ID" value="MBD1381844.1"/>
    <property type="molecule type" value="Genomic_DNA"/>
</dbReference>
<dbReference type="SUPFAM" id="SSF53474">
    <property type="entry name" value="alpha/beta-Hydrolases"/>
    <property type="match status" value="1"/>
</dbReference>